<dbReference type="SMART" id="SM00173">
    <property type="entry name" value="RAS"/>
    <property type="match status" value="1"/>
</dbReference>
<evidence type="ECO:0000256" key="3">
    <source>
        <dbReference type="SAM" id="MobiDB-lite"/>
    </source>
</evidence>
<name>A0ABM4B5D6_HYDVU</name>
<dbReference type="RefSeq" id="XP_065644051.1">
    <property type="nucleotide sequence ID" value="XM_065787979.1"/>
</dbReference>
<feature type="region of interest" description="Disordered" evidence="3">
    <location>
        <begin position="199"/>
        <end position="227"/>
    </location>
</feature>
<organism evidence="4 5">
    <name type="scientific">Hydra vulgaris</name>
    <name type="common">Hydra</name>
    <name type="synonym">Hydra attenuata</name>
    <dbReference type="NCBI Taxonomy" id="6087"/>
    <lineage>
        <taxon>Eukaryota</taxon>
        <taxon>Metazoa</taxon>
        <taxon>Cnidaria</taxon>
        <taxon>Hydrozoa</taxon>
        <taxon>Hydroidolina</taxon>
        <taxon>Anthoathecata</taxon>
        <taxon>Aplanulata</taxon>
        <taxon>Hydridae</taxon>
        <taxon>Hydra</taxon>
    </lineage>
</organism>
<keyword evidence="1" id="KW-0547">Nucleotide-binding</keyword>
<feature type="compositionally biased region" description="Basic residues" evidence="3">
    <location>
        <begin position="206"/>
        <end position="216"/>
    </location>
</feature>
<gene>
    <name evidence="5" type="primary">LOC105847544</name>
</gene>
<dbReference type="InterPro" id="IPR005225">
    <property type="entry name" value="Small_GTP-bd"/>
</dbReference>
<evidence type="ECO:0000256" key="2">
    <source>
        <dbReference type="ARBA" id="ARBA00023134"/>
    </source>
</evidence>
<dbReference type="InterPro" id="IPR027417">
    <property type="entry name" value="P-loop_NTPase"/>
</dbReference>
<dbReference type="Pfam" id="PF00071">
    <property type="entry name" value="Ras"/>
    <property type="match status" value="1"/>
</dbReference>
<reference evidence="5" key="2">
    <citation type="submission" date="2025-08" db="UniProtKB">
        <authorList>
            <consortium name="RefSeq"/>
        </authorList>
    </citation>
    <scope>IDENTIFICATION</scope>
</reference>
<dbReference type="Proteomes" id="UP001652625">
    <property type="component" value="Chromosome 01"/>
</dbReference>
<dbReference type="SUPFAM" id="SSF52540">
    <property type="entry name" value="P-loop containing nucleoside triphosphate hydrolases"/>
    <property type="match status" value="1"/>
</dbReference>
<keyword evidence="2" id="KW-0342">GTP-binding</keyword>
<reference evidence="4" key="1">
    <citation type="submission" date="2025-05" db="UniProtKB">
        <authorList>
            <consortium name="RefSeq"/>
        </authorList>
    </citation>
    <scope>NUCLEOTIDE SEQUENCE [LARGE SCALE GENOMIC DNA]</scope>
</reference>
<protein>
    <submittedName>
        <fullName evidence="5">Uncharacterized protein LOC105847544</fullName>
    </submittedName>
</protein>
<dbReference type="PROSITE" id="PS51421">
    <property type="entry name" value="RAS"/>
    <property type="match status" value="1"/>
</dbReference>
<dbReference type="InterPro" id="IPR001806">
    <property type="entry name" value="Small_GTPase"/>
</dbReference>
<proteinExistence type="predicted"/>
<dbReference type="SMART" id="SM00174">
    <property type="entry name" value="RHO"/>
    <property type="match status" value="1"/>
</dbReference>
<evidence type="ECO:0000313" key="5">
    <source>
        <dbReference type="RefSeq" id="XP_065644051.1"/>
    </source>
</evidence>
<evidence type="ECO:0000256" key="1">
    <source>
        <dbReference type="ARBA" id="ARBA00022741"/>
    </source>
</evidence>
<dbReference type="PRINTS" id="PR00449">
    <property type="entry name" value="RASTRNSFRMNG"/>
</dbReference>
<evidence type="ECO:0000313" key="4">
    <source>
        <dbReference type="Proteomes" id="UP001652625"/>
    </source>
</evidence>
<dbReference type="PROSITE" id="PS51419">
    <property type="entry name" value="RAB"/>
    <property type="match status" value="1"/>
</dbReference>
<accession>A0ABM4B5D6</accession>
<dbReference type="GeneID" id="105847544"/>
<dbReference type="InterPro" id="IPR020849">
    <property type="entry name" value="Small_GTPase_Ras-type"/>
</dbReference>
<keyword evidence="4" id="KW-1185">Reference proteome</keyword>
<sequence length="399" mass="44677">MSYSARKSSYVFEYRIAFMGEDGVGKSALINQIVEKKFIEKYNPTVSNHLTHVVEFEGHLCVCLLVDTAGVADFPAMRKLAISKGNAFVVVYAVDNRKSFETAKNLIREIKLLKGTAKETRVVLVGNKKDLPRTVTYKEGLDYSKMVQEDNCVSTFIEASAKERESSTEILYKILNMFLPPIKRVEEYNNLKKKPSLYSSTLSNRRSSKSLIRRKQSCGSKNETTQKDKVIGDLEGSVFETKSSPTGRFRSRSKSHPIISVKGILETLSPKTSKRKFSANATLFSTNTRRVSLPQNNFSPKTNRPVYYTHSTSLNSSSLEFSNSLTSMSSHDSGLGDTIRHDSGLSDVSNKKTLSEIHIRLTKSLSEPPRSERRTMKQIITGIFKSKKTTTNFSAGVKS</sequence>
<dbReference type="NCBIfam" id="TIGR00231">
    <property type="entry name" value="small_GTP"/>
    <property type="match status" value="1"/>
</dbReference>
<dbReference type="Gene3D" id="3.40.50.300">
    <property type="entry name" value="P-loop containing nucleotide triphosphate hydrolases"/>
    <property type="match status" value="1"/>
</dbReference>
<dbReference type="PANTHER" id="PTHR24070">
    <property type="entry name" value="RAS, DI-RAS, AND RHEB FAMILY MEMBERS OF SMALL GTPASE SUPERFAMILY"/>
    <property type="match status" value="1"/>
</dbReference>
<dbReference type="SMART" id="SM00175">
    <property type="entry name" value="RAB"/>
    <property type="match status" value="1"/>
</dbReference>